<keyword evidence="2" id="KW-0805">Transcription regulation</keyword>
<keyword evidence="3" id="KW-0238">DNA-binding</keyword>
<dbReference type="Pfam" id="PF03754">
    <property type="entry name" value="At2g31720-like"/>
    <property type="match status" value="1"/>
</dbReference>
<evidence type="ECO:0000313" key="7">
    <source>
        <dbReference type="Proteomes" id="UP000257109"/>
    </source>
</evidence>
<dbReference type="Proteomes" id="UP000257109">
    <property type="component" value="Unassembled WGS sequence"/>
</dbReference>
<organism evidence="6 7">
    <name type="scientific">Mucuna pruriens</name>
    <name type="common">Velvet bean</name>
    <name type="synonym">Dolichos pruriens</name>
    <dbReference type="NCBI Taxonomy" id="157652"/>
    <lineage>
        <taxon>Eukaryota</taxon>
        <taxon>Viridiplantae</taxon>
        <taxon>Streptophyta</taxon>
        <taxon>Embryophyta</taxon>
        <taxon>Tracheophyta</taxon>
        <taxon>Spermatophyta</taxon>
        <taxon>Magnoliopsida</taxon>
        <taxon>eudicotyledons</taxon>
        <taxon>Gunneridae</taxon>
        <taxon>Pentapetalae</taxon>
        <taxon>rosids</taxon>
        <taxon>fabids</taxon>
        <taxon>Fabales</taxon>
        <taxon>Fabaceae</taxon>
        <taxon>Papilionoideae</taxon>
        <taxon>50 kb inversion clade</taxon>
        <taxon>NPAAA clade</taxon>
        <taxon>indigoferoid/millettioid clade</taxon>
        <taxon>Phaseoleae</taxon>
        <taxon>Mucuna</taxon>
    </lineage>
</organism>
<evidence type="ECO:0000313" key="6">
    <source>
        <dbReference type="EMBL" id="RDY08971.1"/>
    </source>
</evidence>
<dbReference type="EMBL" id="QJKJ01001166">
    <property type="protein sequence ID" value="RDY08971.1"/>
    <property type="molecule type" value="Genomic_DNA"/>
</dbReference>
<dbReference type="GO" id="GO:0003677">
    <property type="term" value="F:DNA binding"/>
    <property type="evidence" value="ECO:0007669"/>
    <property type="project" value="UniProtKB-KW"/>
</dbReference>
<evidence type="ECO:0000256" key="3">
    <source>
        <dbReference type="ARBA" id="ARBA00023125"/>
    </source>
</evidence>
<proteinExistence type="predicted"/>
<feature type="non-terminal residue" evidence="6">
    <location>
        <position position="1"/>
    </location>
</feature>
<dbReference type="STRING" id="157652.A0A371I1S8"/>
<dbReference type="InterPro" id="IPR005508">
    <property type="entry name" value="At2g31720-like"/>
</dbReference>
<dbReference type="SUPFAM" id="SSF101936">
    <property type="entry name" value="DNA-binding pseudobarrel domain"/>
    <property type="match status" value="1"/>
</dbReference>
<keyword evidence="4" id="KW-0804">Transcription</keyword>
<comment type="subcellular location">
    <subcellularLocation>
        <location evidence="1">Nucleus</location>
    </subcellularLocation>
</comment>
<evidence type="ECO:0000256" key="4">
    <source>
        <dbReference type="ARBA" id="ARBA00023163"/>
    </source>
</evidence>
<dbReference type="InterPro" id="IPR015300">
    <property type="entry name" value="DNA-bd_pseudobarrel_sf"/>
</dbReference>
<evidence type="ECO:0000256" key="2">
    <source>
        <dbReference type="ARBA" id="ARBA00023015"/>
    </source>
</evidence>
<dbReference type="PANTHER" id="PTHR31541:SF25">
    <property type="entry name" value="GAMMA-GLIADIN B"/>
    <property type="match status" value="1"/>
</dbReference>
<dbReference type="OrthoDB" id="1935604at2759"/>
<dbReference type="AlphaFoldDB" id="A0A371I1S8"/>
<reference evidence="6" key="1">
    <citation type="submission" date="2018-05" db="EMBL/GenBank/DDBJ databases">
        <title>Draft genome of Mucuna pruriens seed.</title>
        <authorList>
            <person name="Nnadi N.E."/>
            <person name="Vos R."/>
            <person name="Hasami M.H."/>
            <person name="Devisetty U.K."/>
            <person name="Aguiy J.C."/>
        </authorList>
    </citation>
    <scope>NUCLEOTIDE SEQUENCE [LARGE SCALE GENOMIC DNA]</scope>
    <source>
        <strain evidence="6">JCA_2017</strain>
    </source>
</reference>
<dbReference type="Gene3D" id="2.40.330.10">
    <property type="entry name" value="DNA-binding pseudobarrel domain"/>
    <property type="match status" value="1"/>
</dbReference>
<evidence type="ECO:0000256" key="1">
    <source>
        <dbReference type="ARBA" id="ARBA00004123"/>
    </source>
</evidence>
<keyword evidence="7" id="KW-1185">Reference proteome</keyword>
<dbReference type="GO" id="GO:0005634">
    <property type="term" value="C:nucleus"/>
    <property type="evidence" value="ECO:0007669"/>
    <property type="project" value="UniProtKB-SubCell"/>
</dbReference>
<evidence type="ECO:0000256" key="5">
    <source>
        <dbReference type="ARBA" id="ARBA00023242"/>
    </source>
</evidence>
<sequence>MDKNKESDNGEEDLVDVRLRMFFRGFLAREKVKHPHLFSFLHMKDREILESLQRKARSMEGTSSNHGNVGVEWHQVEEQQEQQEEQRGKSRFEYLVEVGSAYSVYEENCLEKKKELPSEVKEKMEEMKGCEVKLVAEKELFEIDLDRKYDGFSIPPTNIGNNFLTQEEKDYLEKVKKIAGLRVTVLDPSLRDHEMCFKKCSRKKSNVYNLGMGWNKIVTDNHLKPNDTLQLWSFRVSSKLCFALVKLPQNNNN</sequence>
<dbReference type="PANTHER" id="PTHR31541">
    <property type="entry name" value="B3 DOMAIN PLANT PROTEIN-RELATED"/>
    <property type="match status" value="1"/>
</dbReference>
<gene>
    <name evidence="6" type="ORF">CR513_06741</name>
</gene>
<name>A0A371I1S8_MUCPR</name>
<protein>
    <submittedName>
        <fullName evidence="6">B3 domain-containing protein</fullName>
    </submittedName>
</protein>
<keyword evidence="5" id="KW-0539">Nucleus</keyword>
<accession>A0A371I1S8</accession>
<comment type="caution">
    <text evidence="6">The sequence shown here is derived from an EMBL/GenBank/DDBJ whole genome shotgun (WGS) entry which is preliminary data.</text>
</comment>